<feature type="transmembrane region" description="Helical" evidence="7">
    <location>
        <begin position="134"/>
        <end position="156"/>
    </location>
</feature>
<evidence type="ECO:0000256" key="7">
    <source>
        <dbReference type="RuleBase" id="RU363032"/>
    </source>
</evidence>
<feature type="transmembrane region" description="Helical" evidence="7">
    <location>
        <begin position="287"/>
        <end position="310"/>
    </location>
</feature>
<dbReference type="Gene3D" id="1.10.3720.10">
    <property type="entry name" value="MetI-like"/>
    <property type="match status" value="1"/>
</dbReference>
<feature type="transmembrane region" description="Helical" evidence="7">
    <location>
        <begin position="99"/>
        <end position="122"/>
    </location>
</feature>
<dbReference type="EMBL" id="JBHTIU010000012">
    <property type="protein sequence ID" value="MFD0868399.1"/>
    <property type="molecule type" value="Genomic_DNA"/>
</dbReference>
<evidence type="ECO:0000256" key="1">
    <source>
        <dbReference type="ARBA" id="ARBA00004651"/>
    </source>
</evidence>
<keyword evidence="2 7" id="KW-0813">Transport</keyword>
<keyword evidence="10" id="KW-1185">Reference proteome</keyword>
<keyword evidence="4 7" id="KW-0812">Transmembrane</keyword>
<dbReference type="InterPro" id="IPR045621">
    <property type="entry name" value="BPD_transp_1_N"/>
</dbReference>
<comment type="similarity">
    <text evidence="7">Belongs to the binding-protein-dependent transport system permease family.</text>
</comment>
<dbReference type="InterPro" id="IPR000515">
    <property type="entry name" value="MetI-like"/>
</dbReference>
<feature type="transmembrane region" description="Helical" evidence="7">
    <location>
        <begin position="242"/>
        <end position="267"/>
    </location>
</feature>
<keyword evidence="6 7" id="KW-0472">Membrane</keyword>
<evidence type="ECO:0000313" key="9">
    <source>
        <dbReference type="EMBL" id="MFD0868399.1"/>
    </source>
</evidence>
<feature type="domain" description="ABC transmembrane type-1" evidence="8">
    <location>
        <begin position="95"/>
        <end position="306"/>
    </location>
</feature>
<organism evidence="9 10">
    <name type="scientific">Paenibacillus residui</name>
    <dbReference type="NCBI Taxonomy" id="629724"/>
    <lineage>
        <taxon>Bacteria</taxon>
        <taxon>Bacillati</taxon>
        <taxon>Bacillota</taxon>
        <taxon>Bacilli</taxon>
        <taxon>Bacillales</taxon>
        <taxon>Paenibacillaceae</taxon>
        <taxon>Paenibacillus</taxon>
    </lineage>
</organism>
<reference evidence="10" key="1">
    <citation type="journal article" date="2019" name="Int. J. Syst. Evol. Microbiol.">
        <title>The Global Catalogue of Microorganisms (GCM) 10K type strain sequencing project: providing services to taxonomists for standard genome sequencing and annotation.</title>
        <authorList>
            <consortium name="The Broad Institute Genomics Platform"/>
            <consortium name="The Broad Institute Genome Sequencing Center for Infectious Disease"/>
            <person name="Wu L."/>
            <person name="Ma J."/>
        </authorList>
    </citation>
    <scope>NUCLEOTIDE SEQUENCE [LARGE SCALE GENOMIC DNA]</scope>
    <source>
        <strain evidence="10">CCUG 57263</strain>
    </source>
</reference>
<evidence type="ECO:0000256" key="2">
    <source>
        <dbReference type="ARBA" id="ARBA00022448"/>
    </source>
</evidence>
<name>A0ABW3D819_9BACL</name>
<feature type="transmembrane region" description="Helical" evidence="7">
    <location>
        <begin position="12"/>
        <end position="30"/>
    </location>
</feature>
<dbReference type="CDD" id="cd06261">
    <property type="entry name" value="TM_PBP2"/>
    <property type="match status" value="1"/>
</dbReference>
<dbReference type="SUPFAM" id="SSF161098">
    <property type="entry name" value="MetI-like"/>
    <property type="match status" value="1"/>
</dbReference>
<dbReference type="RefSeq" id="WP_379286342.1">
    <property type="nucleotide sequence ID" value="NZ_JBHTIU010000012.1"/>
</dbReference>
<dbReference type="PANTHER" id="PTHR43163">
    <property type="entry name" value="DIPEPTIDE TRANSPORT SYSTEM PERMEASE PROTEIN DPPB-RELATED"/>
    <property type="match status" value="1"/>
</dbReference>
<protein>
    <submittedName>
        <fullName evidence="9">ABC transporter permease</fullName>
    </submittedName>
</protein>
<gene>
    <name evidence="9" type="ORF">ACFQ03_04505</name>
</gene>
<evidence type="ECO:0000259" key="8">
    <source>
        <dbReference type="PROSITE" id="PS50928"/>
    </source>
</evidence>
<evidence type="ECO:0000256" key="4">
    <source>
        <dbReference type="ARBA" id="ARBA00022692"/>
    </source>
</evidence>
<keyword evidence="5 7" id="KW-1133">Transmembrane helix</keyword>
<dbReference type="Proteomes" id="UP001597120">
    <property type="component" value="Unassembled WGS sequence"/>
</dbReference>
<keyword evidence="3" id="KW-1003">Cell membrane</keyword>
<evidence type="ECO:0000256" key="3">
    <source>
        <dbReference type="ARBA" id="ARBA00022475"/>
    </source>
</evidence>
<feature type="transmembrane region" description="Helical" evidence="7">
    <location>
        <begin position="187"/>
        <end position="206"/>
    </location>
</feature>
<dbReference type="InterPro" id="IPR035906">
    <property type="entry name" value="MetI-like_sf"/>
</dbReference>
<accession>A0ABW3D819</accession>
<comment type="subcellular location">
    <subcellularLocation>
        <location evidence="1 7">Cell membrane</location>
        <topology evidence="1 7">Multi-pass membrane protein</topology>
    </subcellularLocation>
</comment>
<evidence type="ECO:0000313" key="10">
    <source>
        <dbReference type="Proteomes" id="UP001597120"/>
    </source>
</evidence>
<sequence>MKQYVIRRLLNMIPTLIGISLLIFFVFSLAPGDFVDANSNPNLTAERAQELREIYGLDKPMMERYFTWIGNVLKGEFGDSLMYKQPVTKVLNDYMWNSFLLAVVALVLYWIIAVFVGIISATRQYSLFDAGATFFVFAAMSLPSFFIGLLLIKLFAVDYHIFPVGGMHTTGSDLSGLSRLWDLAKHMFLPVMVLTMIHAGSLTRYVRTSMLEVIRQDYIRTARAKGLKEKVVIYKHALRNALLPAITLFGLELPGLFAGAIILERIYNWPGIGRINLEAVGLRDYPFLMGFTMFLALLTVLGNFLADLLYGTADPRIRLK</sequence>
<dbReference type="PROSITE" id="PS50928">
    <property type="entry name" value="ABC_TM1"/>
    <property type="match status" value="1"/>
</dbReference>
<proteinExistence type="inferred from homology"/>
<evidence type="ECO:0000256" key="5">
    <source>
        <dbReference type="ARBA" id="ARBA00022989"/>
    </source>
</evidence>
<evidence type="ECO:0000256" key="6">
    <source>
        <dbReference type="ARBA" id="ARBA00023136"/>
    </source>
</evidence>
<dbReference type="Pfam" id="PF00528">
    <property type="entry name" value="BPD_transp_1"/>
    <property type="match status" value="1"/>
</dbReference>
<comment type="caution">
    <text evidence="9">The sequence shown here is derived from an EMBL/GenBank/DDBJ whole genome shotgun (WGS) entry which is preliminary data.</text>
</comment>
<dbReference type="PANTHER" id="PTHR43163:SF6">
    <property type="entry name" value="DIPEPTIDE TRANSPORT SYSTEM PERMEASE PROTEIN DPPB-RELATED"/>
    <property type="match status" value="1"/>
</dbReference>
<dbReference type="Pfam" id="PF19300">
    <property type="entry name" value="BPD_transp_1_N"/>
    <property type="match status" value="1"/>
</dbReference>